<protein>
    <submittedName>
        <fullName evidence="1">Uncharacterized protein</fullName>
    </submittedName>
</protein>
<dbReference type="AlphaFoldDB" id="A0A2B7YKC7"/>
<name>A0A2B7YKC7_POLH7</name>
<reference evidence="1 2" key="1">
    <citation type="submission" date="2017-10" db="EMBL/GenBank/DDBJ databases">
        <title>Comparative genomics in systemic dimorphic fungi from Ajellomycetaceae.</title>
        <authorList>
            <person name="Munoz J.F."/>
            <person name="Mcewen J.G."/>
            <person name="Clay O.K."/>
            <person name="Cuomo C.A."/>
        </authorList>
    </citation>
    <scope>NUCLEOTIDE SEQUENCE [LARGE SCALE GENOMIC DNA]</scope>
    <source>
        <strain evidence="1 2">UAMH7299</strain>
    </source>
</reference>
<dbReference type="OrthoDB" id="4207132at2759"/>
<evidence type="ECO:0000313" key="2">
    <source>
        <dbReference type="Proteomes" id="UP000224634"/>
    </source>
</evidence>
<comment type="caution">
    <text evidence="1">The sequence shown here is derived from an EMBL/GenBank/DDBJ whole genome shotgun (WGS) entry which is preliminary data.</text>
</comment>
<dbReference type="Proteomes" id="UP000224634">
    <property type="component" value="Unassembled WGS sequence"/>
</dbReference>
<accession>A0A2B7YKC7</accession>
<dbReference type="STRING" id="1447883.A0A2B7YKC7"/>
<dbReference type="EMBL" id="PDNA01000037">
    <property type="protein sequence ID" value="PGH21302.1"/>
    <property type="molecule type" value="Genomic_DNA"/>
</dbReference>
<sequence>MSERNKVRLAFAKAIRFIIDLEDAYSVNDDAKPAKLRPLIEWFNWGIAGPSVISGDGVDPMVPYDDYDLIDPDDEVL</sequence>
<gene>
    <name evidence="1" type="ORF">AJ80_03352</name>
</gene>
<evidence type="ECO:0000313" key="1">
    <source>
        <dbReference type="EMBL" id="PGH21302.1"/>
    </source>
</evidence>
<organism evidence="1 2">
    <name type="scientific">Polytolypa hystricis (strain UAMH7299)</name>
    <dbReference type="NCBI Taxonomy" id="1447883"/>
    <lineage>
        <taxon>Eukaryota</taxon>
        <taxon>Fungi</taxon>
        <taxon>Dikarya</taxon>
        <taxon>Ascomycota</taxon>
        <taxon>Pezizomycotina</taxon>
        <taxon>Eurotiomycetes</taxon>
        <taxon>Eurotiomycetidae</taxon>
        <taxon>Onygenales</taxon>
        <taxon>Onygenales incertae sedis</taxon>
        <taxon>Polytolypa</taxon>
    </lineage>
</organism>
<proteinExistence type="predicted"/>
<keyword evidence="2" id="KW-1185">Reference proteome</keyword>